<proteinExistence type="predicted"/>
<dbReference type="PROSITE" id="PS50835">
    <property type="entry name" value="IG_LIKE"/>
    <property type="match status" value="1"/>
</dbReference>
<feature type="domain" description="Ig-like" evidence="1">
    <location>
        <begin position="3"/>
        <end position="78"/>
    </location>
</feature>
<sequence>SVPPVPLSDITVTSSCLPDGSAVAKCSVKGSDPRYSWSLDGRSVSSHSQVTLPPPVSGTLRCDVINQINNLSRSINISCAAPVSDPVLDVRCLQNGSAEISCKVEKGTDPSINLTVNGELVEYNVTGSERTVRIIVPPVSPSDSWNISCSAQNAISWSSTNRTRGTCS</sequence>
<name>A0A2G9QB33_AQUCT</name>
<reference evidence="3" key="1">
    <citation type="journal article" date="2017" name="Nat. Commun.">
        <title>The North American bullfrog draft genome provides insight into hormonal regulation of long noncoding RNA.</title>
        <authorList>
            <person name="Hammond S.A."/>
            <person name="Warren R.L."/>
            <person name="Vandervalk B.P."/>
            <person name="Kucuk E."/>
            <person name="Khan H."/>
            <person name="Gibb E.A."/>
            <person name="Pandoh P."/>
            <person name="Kirk H."/>
            <person name="Zhao Y."/>
            <person name="Jones M."/>
            <person name="Mungall A.J."/>
            <person name="Coope R."/>
            <person name="Pleasance S."/>
            <person name="Moore R.A."/>
            <person name="Holt R.A."/>
            <person name="Round J.M."/>
            <person name="Ohora S."/>
            <person name="Walle B.V."/>
            <person name="Veldhoen N."/>
            <person name="Helbing C.C."/>
            <person name="Birol I."/>
        </authorList>
    </citation>
    <scope>NUCLEOTIDE SEQUENCE [LARGE SCALE GENOMIC DNA]</scope>
</reference>
<dbReference type="AlphaFoldDB" id="A0A2G9QB33"/>
<dbReference type="InterPro" id="IPR013783">
    <property type="entry name" value="Ig-like_fold"/>
</dbReference>
<evidence type="ECO:0000259" key="1">
    <source>
        <dbReference type="PROSITE" id="PS50835"/>
    </source>
</evidence>
<organism evidence="2 3">
    <name type="scientific">Aquarana catesbeiana</name>
    <name type="common">American bullfrog</name>
    <name type="synonym">Rana catesbeiana</name>
    <dbReference type="NCBI Taxonomy" id="8400"/>
    <lineage>
        <taxon>Eukaryota</taxon>
        <taxon>Metazoa</taxon>
        <taxon>Chordata</taxon>
        <taxon>Craniata</taxon>
        <taxon>Vertebrata</taxon>
        <taxon>Euteleostomi</taxon>
        <taxon>Amphibia</taxon>
        <taxon>Batrachia</taxon>
        <taxon>Anura</taxon>
        <taxon>Neobatrachia</taxon>
        <taxon>Ranoidea</taxon>
        <taxon>Ranidae</taxon>
        <taxon>Aquarana</taxon>
    </lineage>
</organism>
<dbReference type="Proteomes" id="UP000228934">
    <property type="component" value="Unassembled WGS sequence"/>
</dbReference>
<keyword evidence="3" id="KW-1185">Reference proteome</keyword>
<dbReference type="EMBL" id="KZ060110">
    <property type="protein sequence ID" value="PIO12807.1"/>
    <property type="molecule type" value="Genomic_DNA"/>
</dbReference>
<dbReference type="CDD" id="cd00096">
    <property type="entry name" value="Ig"/>
    <property type="match status" value="1"/>
</dbReference>
<accession>A0A2G9QB33</accession>
<evidence type="ECO:0000313" key="3">
    <source>
        <dbReference type="Proteomes" id="UP000228934"/>
    </source>
</evidence>
<dbReference type="Gene3D" id="2.60.40.10">
    <property type="entry name" value="Immunoglobulins"/>
    <property type="match status" value="2"/>
</dbReference>
<protein>
    <recommendedName>
        <fullName evidence="1">Ig-like domain-containing protein</fullName>
    </recommendedName>
</protein>
<dbReference type="InterPro" id="IPR007110">
    <property type="entry name" value="Ig-like_dom"/>
</dbReference>
<dbReference type="InterPro" id="IPR036179">
    <property type="entry name" value="Ig-like_dom_sf"/>
</dbReference>
<evidence type="ECO:0000313" key="2">
    <source>
        <dbReference type="EMBL" id="PIO12807.1"/>
    </source>
</evidence>
<dbReference type="SUPFAM" id="SSF48726">
    <property type="entry name" value="Immunoglobulin"/>
    <property type="match status" value="2"/>
</dbReference>
<feature type="non-terminal residue" evidence="2">
    <location>
        <position position="1"/>
    </location>
</feature>
<dbReference type="OrthoDB" id="8439544at2759"/>
<feature type="non-terminal residue" evidence="2">
    <location>
        <position position="168"/>
    </location>
</feature>
<gene>
    <name evidence="2" type="ORF">AB205_0192150</name>
</gene>